<name>A0A1B0EZZ4_PHLPP</name>
<dbReference type="EnsemblMetazoa" id="PPAI009019-RA">
    <property type="protein sequence ID" value="PPAI009019-PA"/>
    <property type="gene ID" value="PPAI009019"/>
</dbReference>
<protein>
    <submittedName>
        <fullName evidence="1">Uncharacterized protein</fullName>
    </submittedName>
</protein>
<dbReference type="AlphaFoldDB" id="A0A1B0EZZ4"/>
<accession>A0A1B0EZZ4</accession>
<organism evidence="1 2">
    <name type="scientific">Phlebotomus papatasi</name>
    <name type="common">Sandfly</name>
    <dbReference type="NCBI Taxonomy" id="29031"/>
    <lineage>
        <taxon>Eukaryota</taxon>
        <taxon>Metazoa</taxon>
        <taxon>Ecdysozoa</taxon>
        <taxon>Arthropoda</taxon>
        <taxon>Hexapoda</taxon>
        <taxon>Insecta</taxon>
        <taxon>Pterygota</taxon>
        <taxon>Neoptera</taxon>
        <taxon>Endopterygota</taxon>
        <taxon>Diptera</taxon>
        <taxon>Nematocera</taxon>
        <taxon>Psychodoidea</taxon>
        <taxon>Psychodidae</taxon>
        <taxon>Phlebotomus</taxon>
        <taxon>Phlebotomus</taxon>
    </lineage>
</organism>
<proteinExistence type="predicted"/>
<evidence type="ECO:0000313" key="2">
    <source>
        <dbReference type="Proteomes" id="UP000092462"/>
    </source>
</evidence>
<evidence type="ECO:0000313" key="1">
    <source>
        <dbReference type="EnsemblMetazoa" id="PPAI009019-PA"/>
    </source>
</evidence>
<keyword evidence="2" id="KW-1185">Reference proteome</keyword>
<dbReference type="EMBL" id="AJVK01016214">
    <property type="status" value="NOT_ANNOTATED_CDS"/>
    <property type="molecule type" value="Genomic_DNA"/>
</dbReference>
<reference evidence="1" key="1">
    <citation type="submission" date="2022-08" db="UniProtKB">
        <authorList>
            <consortium name="EnsemblMetazoa"/>
        </authorList>
    </citation>
    <scope>IDENTIFICATION</scope>
    <source>
        <strain evidence="1">Israel</strain>
    </source>
</reference>
<dbReference type="Proteomes" id="UP000092462">
    <property type="component" value="Unassembled WGS sequence"/>
</dbReference>
<sequence>MEKPEMSSTAAPSVDATDSILNVSSSRTSHFVTRVAAESSVPAAMAMDPLSHVGDGIFLQTKTAQGIAGAFVWVALFLTCQQ</sequence>
<dbReference type="VEuPathDB" id="VectorBase:PPAPM1_003515"/>
<dbReference type="VEuPathDB" id="VectorBase:PPAI009019"/>